<dbReference type="Proteomes" id="UP000292957">
    <property type="component" value="Unassembled WGS sequence"/>
</dbReference>
<gene>
    <name evidence="1" type="ORF">BD311DRAFT_767176</name>
</gene>
<proteinExistence type="predicted"/>
<evidence type="ECO:0000313" key="1">
    <source>
        <dbReference type="EMBL" id="TBU24121.1"/>
    </source>
</evidence>
<protein>
    <submittedName>
        <fullName evidence="1">Uncharacterized protein</fullName>
    </submittedName>
</protein>
<dbReference type="EMBL" id="ML143487">
    <property type="protein sequence ID" value="TBU24121.1"/>
    <property type="molecule type" value="Genomic_DNA"/>
</dbReference>
<reference evidence="1" key="1">
    <citation type="submission" date="2019-01" db="EMBL/GenBank/DDBJ databases">
        <title>Draft genome sequences of three monokaryotic isolates of the white-rot basidiomycete fungus Dichomitus squalens.</title>
        <authorList>
            <consortium name="DOE Joint Genome Institute"/>
            <person name="Lopez S.C."/>
            <person name="Andreopoulos B."/>
            <person name="Pangilinan J."/>
            <person name="Lipzen A."/>
            <person name="Riley R."/>
            <person name="Ahrendt S."/>
            <person name="Ng V."/>
            <person name="Barry K."/>
            <person name="Daum C."/>
            <person name="Grigoriev I.V."/>
            <person name="Hilden K.S."/>
            <person name="Makela M.R."/>
            <person name="de Vries R.P."/>
        </authorList>
    </citation>
    <scope>NUCLEOTIDE SEQUENCE [LARGE SCALE GENOMIC DNA]</scope>
    <source>
        <strain evidence="1">OM18370.1</strain>
    </source>
</reference>
<name>A0A4Q9MED7_9APHY</name>
<accession>A0A4Q9MED7</accession>
<dbReference type="AlphaFoldDB" id="A0A4Q9MED7"/>
<organism evidence="1">
    <name type="scientific">Dichomitus squalens</name>
    <dbReference type="NCBI Taxonomy" id="114155"/>
    <lineage>
        <taxon>Eukaryota</taxon>
        <taxon>Fungi</taxon>
        <taxon>Dikarya</taxon>
        <taxon>Basidiomycota</taxon>
        <taxon>Agaricomycotina</taxon>
        <taxon>Agaricomycetes</taxon>
        <taxon>Polyporales</taxon>
        <taxon>Polyporaceae</taxon>
        <taxon>Dichomitus</taxon>
    </lineage>
</organism>
<sequence>MLGFSFCSRDVWRVLFATEIGSHRVEARVDCGGAIWLIICIVCIRRYTYETTGTQQVLYMVLYCLTSLGTHGNLGEMQQKIRHWQSTGHTICFLVKSPSRCHF</sequence>